<comment type="caution">
    <text evidence="15">The sequence shown here is derived from an EMBL/GenBank/DDBJ whole genome shotgun (WGS) entry which is preliminary data.</text>
</comment>
<keyword evidence="15" id="KW-0328">Glycosyltransferase</keyword>
<accession>A0A0W0Y3W5</accession>
<comment type="subunit">
    <text evidence="3 12">Heterodimer of HisH and HisF.</text>
</comment>
<dbReference type="RefSeq" id="WP_058506666.1">
    <property type="nucleotide sequence ID" value="NZ_CAAAIK010000002.1"/>
</dbReference>
<gene>
    <name evidence="12 15" type="primary">hisH</name>
    <name evidence="15" type="ORF">Lqui_0552</name>
</gene>
<dbReference type="InterPro" id="IPR010139">
    <property type="entry name" value="Imidazole-glycPsynth_HisH"/>
</dbReference>
<comment type="pathway">
    <text evidence="2 12">Amino-acid biosynthesis; L-histidine biosynthesis; L-histidine from 5-phospho-alpha-D-ribose 1-diphosphate: step 5/9.</text>
</comment>
<evidence type="ECO:0000256" key="3">
    <source>
        <dbReference type="ARBA" id="ARBA00011152"/>
    </source>
</evidence>
<feature type="active site" evidence="12 13">
    <location>
        <position position="180"/>
    </location>
</feature>
<dbReference type="STRING" id="45073.Lqui_0552"/>
<dbReference type="EC" id="4.3.2.10" evidence="12"/>
<dbReference type="Gene3D" id="3.40.50.880">
    <property type="match status" value="1"/>
</dbReference>
<dbReference type="EC" id="3.5.1.2" evidence="12"/>
<evidence type="ECO:0000256" key="1">
    <source>
        <dbReference type="ARBA" id="ARBA00004496"/>
    </source>
</evidence>
<keyword evidence="16" id="KW-1185">Reference proteome</keyword>
<evidence type="ECO:0000313" key="15">
    <source>
        <dbReference type="EMBL" id="KTD51708.1"/>
    </source>
</evidence>
<dbReference type="GO" id="GO:0000105">
    <property type="term" value="P:L-histidine biosynthetic process"/>
    <property type="evidence" value="ECO:0007669"/>
    <property type="project" value="UniProtKB-UniRule"/>
</dbReference>
<evidence type="ECO:0000256" key="9">
    <source>
        <dbReference type="ARBA" id="ARBA00023239"/>
    </source>
</evidence>
<dbReference type="Pfam" id="PF00117">
    <property type="entry name" value="GATase"/>
    <property type="match status" value="1"/>
</dbReference>
<evidence type="ECO:0000256" key="7">
    <source>
        <dbReference type="ARBA" id="ARBA00022962"/>
    </source>
</evidence>
<name>A0A0W0Y3W5_9GAMM</name>
<dbReference type="NCBIfam" id="TIGR01855">
    <property type="entry name" value="IMP_synth_hisH"/>
    <property type="match status" value="1"/>
</dbReference>
<dbReference type="UniPathway" id="UPA00031">
    <property type="reaction ID" value="UER00010"/>
</dbReference>
<dbReference type="SUPFAM" id="SSF52317">
    <property type="entry name" value="Class I glutamine amidotransferase-like"/>
    <property type="match status" value="1"/>
</dbReference>
<evidence type="ECO:0000256" key="13">
    <source>
        <dbReference type="PIRSR" id="PIRSR000495-1"/>
    </source>
</evidence>
<keyword evidence="8 12" id="KW-0368">Histidine biosynthesis</keyword>
<evidence type="ECO:0000259" key="14">
    <source>
        <dbReference type="Pfam" id="PF00117"/>
    </source>
</evidence>
<dbReference type="CDD" id="cd01748">
    <property type="entry name" value="GATase1_IGP_Synthase"/>
    <property type="match status" value="1"/>
</dbReference>
<comment type="subcellular location">
    <subcellularLocation>
        <location evidence="1 12">Cytoplasm</location>
    </subcellularLocation>
</comment>
<organism evidence="15 16">
    <name type="scientific">Legionella quinlivanii</name>
    <dbReference type="NCBI Taxonomy" id="45073"/>
    <lineage>
        <taxon>Bacteria</taxon>
        <taxon>Pseudomonadati</taxon>
        <taxon>Pseudomonadota</taxon>
        <taxon>Gammaproteobacteria</taxon>
        <taxon>Legionellales</taxon>
        <taxon>Legionellaceae</taxon>
        <taxon>Legionella</taxon>
    </lineage>
</organism>
<evidence type="ECO:0000313" key="16">
    <source>
        <dbReference type="Proteomes" id="UP000054618"/>
    </source>
</evidence>
<dbReference type="InterPro" id="IPR017926">
    <property type="entry name" value="GATASE"/>
</dbReference>
<dbReference type="PROSITE" id="PS51273">
    <property type="entry name" value="GATASE_TYPE_1"/>
    <property type="match status" value="1"/>
</dbReference>
<keyword evidence="7 12" id="KW-0315">Glutamine amidotransferase</keyword>
<dbReference type="PANTHER" id="PTHR42701:SF1">
    <property type="entry name" value="IMIDAZOLE GLYCEROL PHOSPHATE SYNTHASE SUBUNIT HISH"/>
    <property type="match status" value="1"/>
</dbReference>
<evidence type="ECO:0000256" key="5">
    <source>
        <dbReference type="ARBA" id="ARBA00022605"/>
    </source>
</evidence>
<evidence type="ECO:0000256" key="2">
    <source>
        <dbReference type="ARBA" id="ARBA00005091"/>
    </source>
</evidence>
<sequence length="199" mass="22122">MIAVLDICGNNLASLSNSLARLGYDYTLTHNPKEIEEASHLIIPGVGTASSGMAALIQYGLVDLIRELQQPVLGICLGMQLLYEYSEEGQVKCLGLLPGKVSSFSHRKGCPVPHMGWNSISWLQESPLQQQLPEKTFLYFVHSYARFIDNSNEQTIASCDYIQSFSAIVQQENKVGMQFHPEKSAEAGLQLLNNFLRMQ</sequence>
<keyword evidence="6 12" id="KW-0378">Hydrolase</keyword>
<comment type="catalytic activity">
    <reaction evidence="11 12">
        <text>L-glutamine + H2O = L-glutamate + NH4(+)</text>
        <dbReference type="Rhea" id="RHEA:15889"/>
        <dbReference type="ChEBI" id="CHEBI:15377"/>
        <dbReference type="ChEBI" id="CHEBI:28938"/>
        <dbReference type="ChEBI" id="CHEBI:29985"/>
        <dbReference type="ChEBI" id="CHEBI:58359"/>
        <dbReference type="EC" id="3.5.1.2"/>
    </reaction>
</comment>
<keyword evidence="4 12" id="KW-0963">Cytoplasm</keyword>
<feature type="domain" description="Glutamine amidotransferase" evidence="14">
    <location>
        <begin position="4"/>
        <end position="196"/>
    </location>
</feature>
<dbReference type="GO" id="GO:0004359">
    <property type="term" value="F:glutaminase activity"/>
    <property type="evidence" value="ECO:0007669"/>
    <property type="project" value="UniProtKB-EC"/>
</dbReference>
<feature type="active site" description="Nucleophile" evidence="12 13">
    <location>
        <position position="76"/>
    </location>
</feature>
<dbReference type="OrthoDB" id="9807137at2"/>
<dbReference type="PATRIC" id="fig|45073.5.peg.582"/>
<keyword evidence="9 12" id="KW-0456">Lyase</keyword>
<dbReference type="InterPro" id="IPR029062">
    <property type="entry name" value="Class_I_gatase-like"/>
</dbReference>
<evidence type="ECO:0000256" key="11">
    <source>
        <dbReference type="ARBA" id="ARBA00049534"/>
    </source>
</evidence>
<keyword evidence="5 12" id="KW-0028">Amino-acid biosynthesis</keyword>
<evidence type="ECO:0000256" key="4">
    <source>
        <dbReference type="ARBA" id="ARBA00022490"/>
    </source>
</evidence>
<evidence type="ECO:0000256" key="6">
    <source>
        <dbReference type="ARBA" id="ARBA00022801"/>
    </source>
</evidence>
<evidence type="ECO:0000256" key="12">
    <source>
        <dbReference type="HAMAP-Rule" id="MF_00278"/>
    </source>
</evidence>
<dbReference type="GO" id="GO:0000107">
    <property type="term" value="F:imidazoleglycerol-phosphate synthase activity"/>
    <property type="evidence" value="ECO:0007669"/>
    <property type="project" value="UniProtKB-UniRule"/>
</dbReference>
<dbReference type="FunFam" id="3.40.50.880:FF:000009">
    <property type="entry name" value="Imidazole glycerol phosphate synthase subunit HisH"/>
    <property type="match status" value="1"/>
</dbReference>
<comment type="catalytic activity">
    <reaction evidence="10 12">
        <text>5-[(5-phospho-1-deoxy-D-ribulos-1-ylimino)methylamino]-1-(5-phospho-beta-D-ribosyl)imidazole-4-carboxamide + L-glutamine = D-erythro-1-(imidazol-4-yl)glycerol 3-phosphate + 5-amino-1-(5-phospho-beta-D-ribosyl)imidazole-4-carboxamide + L-glutamate + H(+)</text>
        <dbReference type="Rhea" id="RHEA:24793"/>
        <dbReference type="ChEBI" id="CHEBI:15378"/>
        <dbReference type="ChEBI" id="CHEBI:29985"/>
        <dbReference type="ChEBI" id="CHEBI:58278"/>
        <dbReference type="ChEBI" id="CHEBI:58359"/>
        <dbReference type="ChEBI" id="CHEBI:58475"/>
        <dbReference type="ChEBI" id="CHEBI:58525"/>
        <dbReference type="EC" id="4.3.2.10"/>
    </reaction>
</comment>
<dbReference type="HAMAP" id="MF_00278">
    <property type="entry name" value="HisH"/>
    <property type="match status" value="1"/>
</dbReference>
<dbReference type="EMBL" id="LNYS01000006">
    <property type="protein sequence ID" value="KTD51708.1"/>
    <property type="molecule type" value="Genomic_DNA"/>
</dbReference>
<dbReference type="PIRSF" id="PIRSF000495">
    <property type="entry name" value="Amidotransf_hisH"/>
    <property type="match status" value="1"/>
</dbReference>
<feature type="active site" evidence="12 13">
    <location>
        <position position="182"/>
    </location>
</feature>
<evidence type="ECO:0000256" key="8">
    <source>
        <dbReference type="ARBA" id="ARBA00023102"/>
    </source>
</evidence>
<dbReference type="PANTHER" id="PTHR42701">
    <property type="entry name" value="IMIDAZOLE GLYCEROL PHOSPHATE SYNTHASE SUBUNIT HISH"/>
    <property type="match status" value="1"/>
</dbReference>
<protein>
    <recommendedName>
        <fullName evidence="12">Imidazole glycerol phosphate synthase subunit HisH</fullName>
        <ecNumber evidence="12">4.3.2.10</ecNumber>
    </recommendedName>
    <alternativeName>
        <fullName evidence="12">IGP synthase glutaminase subunit</fullName>
        <ecNumber evidence="12">3.5.1.2</ecNumber>
    </alternativeName>
    <alternativeName>
        <fullName evidence="12">IGP synthase subunit HisH</fullName>
    </alternativeName>
    <alternativeName>
        <fullName evidence="12">ImGP synthase subunit HisH</fullName>
        <shortName evidence="12">IGPS subunit HisH</shortName>
    </alternativeName>
</protein>
<dbReference type="GO" id="GO:0016829">
    <property type="term" value="F:lyase activity"/>
    <property type="evidence" value="ECO:0007669"/>
    <property type="project" value="UniProtKB-KW"/>
</dbReference>
<proteinExistence type="inferred from homology"/>
<reference evidence="15 16" key="1">
    <citation type="submission" date="2015-11" db="EMBL/GenBank/DDBJ databases">
        <title>Genomic analysis of 38 Legionella species identifies large and diverse effector repertoires.</title>
        <authorList>
            <person name="Burstein D."/>
            <person name="Amaro F."/>
            <person name="Zusman T."/>
            <person name="Lifshitz Z."/>
            <person name="Cohen O."/>
            <person name="Gilbert J.A."/>
            <person name="Pupko T."/>
            <person name="Shuman H.A."/>
            <person name="Segal G."/>
        </authorList>
    </citation>
    <scope>NUCLEOTIDE SEQUENCE [LARGE SCALE GENOMIC DNA]</scope>
    <source>
        <strain evidence="15 16">CDC#1442-AUS-E</strain>
    </source>
</reference>
<comment type="function">
    <text evidence="12">IGPS catalyzes the conversion of PRFAR and glutamine to IGP, AICAR and glutamate. The HisH subunit catalyzes the hydrolysis of glutamine to glutamate and ammonia as part of the synthesis of IGP and AICAR. The resulting ammonia molecule is channeled to the active site of HisF.</text>
</comment>
<evidence type="ECO:0000256" key="10">
    <source>
        <dbReference type="ARBA" id="ARBA00047838"/>
    </source>
</evidence>
<keyword evidence="15" id="KW-0808">Transferase</keyword>
<dbReference type="GO" id="GO:0005737">
    <property type="term" value="C:cytoplasm"/>
    <property type="evidence" value="ECO:0007669"/>
    <property type="project" value="UniProtKB-SubCell"/>
</dbReference>
<dbReference type="AlphaFoldDB" id="A0A0W0Y3W5"/>
<dbReference type="Proteomes" id="UP000054618">
    <property type="component" value="Unassembled WGS sequence"/>
</dbReference>